<dbReference type="PANTHER" id="PTHR12788">
    <property type="entry name" value="PROTEIN-TYROSINE SULFOTRANSFERASE 2"/>
    <property type="match status" value="1"/>
</dbReference>
<gene>
    <name evidence="3" type="ORF">BMG03_08370</name>
</gene>
<organism evidence="3 4">
    <name type="scientific">Thioclava nitratireducens</name>
    <dbReference type="NCBI Taxonomy" id="1915078"/>
    <lineage>
        <taxon>Bacteria</taxon>
        <taxon>Pseudomonadati</taxon>
        <taxon>Pseudomonadota</taxon>
        <taxon>Alphaproteobacteria</taxon>
        <taxon>Rhodobacterales</taxon>
        <taxon>Paracoccaceae</taxon>
        <taxon>Thioclava</taxon>
    </lineage>
</organism>
<proteinExistence type="predicted"/>
<dbReference type="InterPro" id="IPR026634">
    <property type="entry name" value="TPST-like"/>
</dbReference>
<dbReference type="Pfam" id="PF14559">
    <property type="entry name" value="TPR_19"/>
    <property type="match status" value="1"/>
</dbReference>
<evidence type="ECO:0008006" key="5">
    <source>
        <dbReference type="Google" id="ProtNLM"/>
    </source>
</evidence>
<feature type="repeat" description="TPR" evidence="2">
    <location>
        <begin position="230"/>
        <end position="263"/>
    </location>
</feature>
<name>A0ABM6IGK9_9RHOB</name>
<dbReference type="SMART" id="SM00028">
    <property type="entry name" value="TPR"/>
    <property type="match status" value="7"/>
</dbReference>
<keyword evidence="1" id="KW-0808">Transferase</keyword>
<evidence type="ECO:0000256" key="1">
    <source>
        <dbReference type="ARBA" id="ARBA00022679"/>
    </source>
</evidence>
<protein>
    <recommendedName>
        <fullName evidence="5">Tetratricopeptide repeat protein</fullName>
    </recommendedName>
</protein>
<dbReference type="Pfam" id="PF13469">
    <property type="entry name" value="Sulfotransfer_3"/>
    <property type="match status" value="1"/>
</dbReference>
<dbReference type="Gene3D" id="1.25.40.10">
    <property type="entry name" value="Tetratricopeptide repeat domain"/>
    <property type="match status" value="2"/>
</dbReference>
<dbReference type="Pfam" id="PF13432">
    <property type="entry name" value="TPR_16"/>
    <property type="match status" value="2"/>
</dbReference>
<dbReference type="RefSeq" id="WP_075774497.1">
    <property type="nucleotide sequence ID" value="NZ_CP019437.1"/>
</dbReference>
<dbReference type="Proteomes" id="UP000185622">
    <property type="component" value="Chromosome"/>
</dbReference>
<dbReference type="SUPFAM" id="SSF48452">
    <property type="entry name" value="TPR-like"/>
    <property type="match status" value="1"/>
</dbReference>
<dbReference type="EMBL" id="CP019437">
    <property type="protein sequence ID" value="AQS47818.1"/>
    <property type="molecule type" value="Genomic_DNA"/>
</dbReference>
<evidence type="ECO:0000313" key="4">
    <source>
        <dbReference type="Proteomes" id="UP000185622"/>
    </source>
</evidence>
<keyword evidence="2" id="KW-0802">TPR repeat</keyword>
<keyword evidence="4" id="KW-1185">Reference proteome</keyword>
<dbReference type="InterPro" id="IPR011990">
    <property type="entry name" value="TPR-like_helical_dom_sf"/>
</dbReference>
<dbReference type="PROSITE" id="PS50005">
    <property type="entry name" value="TPR"/>
    <property type="match status" value="3"/>
</dbReference>
<dbReference type="PANTHER" id="PTHR12788:SF10">
    <property type="entry name" value="PROTEIN-TYROSINE SULFOTRANSFERASE"/>
    <property type="match status" value="1"/>
</dbReference>
<accession>A0ABM6IGK9</accession>
<dbReference type="SUPFAM" id="SSF52540">
    <property type="entry name" value="P-loop containing nucleoside triphosphate hydrolases"/>
    <property type="match status" value="1"/>
</dbReference>
<dbReference type="Pfam" id="PF13181">
    <property type="entry name" value="TPR_8"/>
    <property type="match status" value="1"/>
</dbReference>
<evidence type="ECO:0000313" key="3">
    <source>
        <dbReference type="EMBL" id="AQS47818.1"/>
    </source>
</evidence>
<sequence length="597" mass="66146">MAGPIDKTLRAAKTHAKSGAFAEAEALYREVLARFPGNKRAQAGLAEIAQSRASRPVNPPRPVINKLFGLKKSGRDREAAEAAARVLKEFPRAPAAMEVRAAALSALGDHEGAAALFRELVGMFPDAPDAHGSYGNELMALNRDDEAVVEFERVLELRPGDPVALNNIGNAKRRAGEQSEALEMYRAAHEAAPDFVEAQLNLANVLVLSHKAQEAEPHLLEVLAKLPDNFRALTTMGDVRRDLGDKPGAIDYYKRALAINPDHTEALASLIMATRISEGDPLVARLEGLLEAPHHSERERVRYEFALGKAYEDIGDIDKSFAFYARGNARRKELLGYTIEQDETLFAQIEQAFPAVPAAIPDAAQDGPEPIFIVGLPRSGTTLSEQIVSAHPMVAPGGELIELGSPLSQIDWSNPEDFRAKAEEIRAEYREVLRAHAKGAPFVTDKMPLNFRWVGAIRALFPKAKIIHLQRDPRAVIWSIYRLNFGSDGNAYAHSLDDLVAYRALHQDLMAHWKSLFAETIYDLNYERLVENPETEIRALLDYLELPFDEACLRPQDNKRIARTASRDQVVKPIYKGSSQAWEKYAPYLEAAFAKLD</sequence>
<dbReference type="InterPro" id="IPR019734">
    <property type="entry name" value="TPR_rpt"/>
</dbReference>
<feature type="repeat" description="TPR" evidence="2">
    <location>
        <begin position="128"/>
        <end position="161"/>
    </location>
</feature>
<feature type="repeat" description="TPR" evidence="2">
    <location>
        <begin position="162"/>
        <end position="195"/>
    </location>
</feature>
<dbReference type="Gene3D" id="3.40.50.300">
    <property type="entry name" value="P-loop containing nucleotide triphosphate hydrolases"/>
    <property type="match status" value="1"/>
</dbReference>
<dbReference type="InterPro" id="IPR027417">
    <property type="entry name" value="P-loop_NTPase"/>
</dbReference>
<reference evidence="3 4" key="1">
    <citation type="submission" date="2017-01" db="EMBL/GenBank/DDBJ databases">
        <title>The complete genome sequence of a sulfur-oxidizing marine bacterium Thioclava sp. 25B10_4T.</title>
        <authorList>
            <person name="Liu Y."/>
            <person name="Lai Q."/>
            <person name="Shao Z."/>
        </authorList>
    </citation>
    <scope>NUCLEOTIDE SEQUENCE [LARGE SCALE GENOMIC DNA]</scope>
    <source>
        <strain evidence="3 4">25B10_4</strain>
    </source>
</reference>
<evidence type="ECO:0000256" key="2">
    <source>
        <dbReference type="PROSITE-ProRule" id="PRU00339"/>
    </source>
</evidence>